<evidence type="ECO:0000259" key="1">
    <source>
        <dbReference type="Pfam" id="PF01863"/>
    </source>
</evidence>
<dbReference type="Proteomes" id="UP000677812">
    <property type="component" value="Unassembled WGS sequence"/>
</dbReference>
<gene>
    <name evidence="2" type="ORF">KB213_07115</name>
</gene>
<feature type="domain" description="YgjP-like metallopeptidase" evidence="1">
    <location>
        <begin position="17"/>
        <end position="203"/>
    </location>
</feature>
<keyword evidence="3" id="KW-1185">Reference proteome</keyword>
<dbReference type="InterPro" id="IPR002725">
    <property type="entry name" value="YgjP-like_metallopeptidase"/>
</dbReference>
<organism evidence="2 3">
    <name type="scientific">Neokomagataea anthophila</name>
    <dbReference type="NCBI Taxonomy" id="2826925"/>
    <lineage>
        <taxon>Bacteria</taxon>
        <taxon>Pseudomonadati</taxon>
        <taxon>Pseudomonadota</taxon>
        <taxon>Alphaproteobacteria</taxon>
        <taxon>Acetobacterales</taxon>
        <taxon>Acetobacteraceae</taxon>
        <taxon>Neokomagataea</taxon>
    </lineage>
</organism>
<proteinExistence type="predicted"/>
<dbReference type="CDD" id="cd07344">
    <property type="entry name" value="M48_yhfN_like"/>
    <property type="match status" value="1"/>
</dbReference>
<name>A0ABS5E7H4_9PROT</name>
<evidence type="ECO:0000313" key="2">
    <source>
        <dbReference type="EMBL" id="MBR0559821.1"/>
    </source>
</evidence>
<dbReference type="EMBL" id="JAGRQH010000003">
    <property type="protein sequence ID" value="MBR0559821.1"/>
    <property type="molecule type" value="Genomic_DNA"/>
</dbReference>
<comment type="caution">
    <text evidence="2">The sequence shown here is derived from an EMBL/GenBank/DDBJ whole genome shotgun (WGS) entry which is preliminary data.</text>
</comment>
<accession>A0ABS5E7H4</accession>
<dbReference type="InterPro" id="IPR053136">
    <property type="entry name" value="UTP_pyrophosphatase-like"/>
</dbReference>
<protein>
    <submittedName>
        <fullName evidence="2">M48 family metallopeptidase</fullName>
    </submittedName>
</protein>
<dbReference type="PANTHER" id="PTHR30399">
    <property type="entry name" value="UNCHARACTERIZED PROTEIN YGJP"/>
    <property type="match status" value="1"/>
</dbReference>
<dbReference type="Gene3D" id="3.30.2010.10">
    <property type="entry name" value="Metalloproteases ('zincins'), catalytic domain"/>
    <property type="match status" value="1"/>
</dbReference>
<reference evidence="2 3" key="1">
    <citation type="submission" date="2021-04" db="EMBL/GenBank/DDBJ databases">
        <title>The complete genome sequence of Neokomagataea sp. TBRC 2177.</title>
        <authorList>
            <person name="Charoenyingcharoen P."/>
            <person name="Yukphan P."/>
        </authorList>
    </citation>
    <scope>NUCLEOTIDE SEQUENCE [LARGE SCALE GENOMIC DNA]</scope>
    <source>
        <strain evidence="2 3">TBRC 2177</strain>
    </source>
</reference>
<dbReference type="PANTHER" id="PTHR30399:SF1">
    <property type="entry name" value="UTP PYROPHOSPHATASE"/>
    <property type="match status" value="1"/>
</dbReference>
<dbReference type="Pfam" id="PF01863">
    <property type="entry name" value="YgjP-like"/>
    <property type="match status" value="1"/>
</dbReference>
<sequence length="226" mass="25764">MLTSSIVQLRSSKRARRITLRADPLSGCVIATYPEKIPRKQALDFIQQHADWIEKAHAALPPPPHLRGGGSVLFNGVPTPIFHTPELRQGCILNPNGLHVSGNAEHTESRVQRFLREMANKHLPAMLQEEAQRMNVQVTKIDIRNVRSRWGSCSRTGRIMLSWRLIMCPPIVQSYIMVHELAHLQHFNHSPAFWSHVDHFFSKGRPGRLAAERWLRQNGPALLRIP</sequence>
<evidence type="ECO:0000313" key="3">
    <source>
        <dbReference type="Proteomes" id="UP000677812"/>
    </source>
</evidence>